<dbReference type="InterPro" id="IPR052355">
    <property type="entry name" value="CENP-V-like"/>
</dbReference>
<dbReference type="GO" id="GO:0046872">
    <property type="term" value="F:metal ion binding"/>
    <property type="evidence" value="ECO:0007669"/>
    <property type="project" value="UniProtKB-KW"/>
</dbReference>
<dbReference type="Pfam" id="PF04828">
    <property type="entry name" value="GFA"/>
    <property type="match status" value="1"/>
</dbReference>
<dbReference type="EMBL" id="JACHOA010000001">
    <property type="protein sequence ID" value="MBB4612107.1"/>
    <property type="molecule type" value="Genomic_DNA"/>
</dbReference>
<dbReference type="PROSITE" id="PS51891">
    <property type="entry name" value="CENP_V_GFA"/>
    <property type="match status" value="1"/>
</dbReference>
<keyword evidence="6" id="KW-1185">Reference proteome</keyword>
<dbReference type="PANTHER" id="PTHR28620:SF1">
    <property type="entry name" value="CENP-V_GFA DOMAIN-CONTAINING PROTEIN"/>
    <property type="match status" value="1"/>
</dbReference>
<evidence type="ECO:0000256" key="3">
    <source>
        <dbReference type="ARBA" id="ARBA00022833"/>
    </source>
</evidence>
<dbReference type="GO" id="GO:0016846">
    <property type="term" value="F:carbon-sulfur lyase activity"/>
    <property type="evidence" value="ECO:0007669"/>
    <property type="project" value="InterPro"/>
</dbReference>
<reference evidence="5 6" key="1">
    <citation type="submission" date="2020-08" db="EMBL/GenBank/DDBJ databases">
        <title>Genomic Encyclopedia of Type Strains, Phase IV (KMG-IV): sequencing the most valuable type-strain genomes for metagenomic binning, comparative biology and taxonomic classification.</title>
        <authorList>
            <person name="Goeker M."/>
        </authorList>
    </citation>
    <scope>NUCLEOTIDE SEQUENCE [LARGE SCALE GENOMIC DNA]</scope>
    <source>
        <strain evidence="5 6">DSM 17507</strain>
    </source>
</reference>
<organism evidence="5 6">
    <name type="scientific">Novosphingobium taihuense</name>
    <dbReference type="NCBI Taxonomy" id="260085"/>
    <lineage>
        <taxon>Bacteria</taxon>
        <taxon>Pseudomonadati</taxon>
        <taxon>Pseudomonadota</taxon>
        <taxon>Alphaproteobacteria</taxon>
        <taxon>Sphingomonadales</taxon>
        <taxon>Sphingomonadaceae</taxon>
        <taxon>Novosphingobium</taxon>
    </lineage>
</organism>
<keyword evidence="3" id="KW-0862">Zinc</keyword>
<proteinExistence type="inferred from homology"/>
<dbReference type="InterPro" id="IPR006913">
    <property type="entry name" value="CENP-V/GFA"/>
</dbReference>
<dbReference type="SUPFAM" id="SSF51316">
    <property type="entry name" value="Mss4-like"/>
    <property type="match status" value="1"/>
</dbReference>
<evidence type="ECO:0000256" key="1">
    <source>
        <dbReference type="ARBA" id="ARBA00005495"/>
    </source>
</evidence>
<keyword evidence="2" id="KW-0479">Metal-binding</keyword>
<dbReference type="Gene3D" id="2.170.150.70">
    <property type="match status" value="1"/>
</dbReference>
<accession>A0A7W7ESE2</accession>
<dbReference type="PANTHER" id="PTHR28620">
    <property type="entry name" value="CENTROMERE PROTEIN V"/>
    <property type="match status" value="1"/>
</dbReference>
<evidence type="ECO:0000256" key="2">
    <source>
        <dbReference type="ARBA" id="ARBA00022723"/>
    </source>
</evidence>
<protein>
    <recommendedName>
        <fullName evidence="4">CENP-V/GFA domain-containing protein</fullName>
    </recommendedName>
</protein>
<evidence type="ECO:0000259" key="4">
    <source>
        <dbReference type="PROSITE" id="PS51891"/>
    </source>
</evidence>
<comment type="similarity">
    <text evidence="1">Belongs to the Gfa family.</text>
</comment>
<dbReference type="InterPro" id="IPR011057">
    <property type="entry name" value="Mss4-like_sf"/>
</dbReference>
<sequence length="76" mass="8501">MLRCAESDLVIVTGRDALNEYRFNTGVAIHYFCSICGCYTFHRMRKLPDKFAINAGCLDGLDTATLRPILIEGSKN</sequence>
<comment type="caution">
    <text evidence="5">The sequence shown here is derived from an EMBL/GenBank/DDBJ whole genome shotgun (WGS) entry which is preliminary data.</text>
</comment>
<dbReference type="Proteomes" id="UP000538566">
    <property type="component" value="Unassembled WGS sequence"/>
</dbReference>
<dbReference type="OrthoDB" id="9805575at2"/>
<evidence type="ECO:0000313" key="6">
    <source>
        <dbReference type="Proteomes" id="UP000538566"/>
    </source>
</evidence>
<dbReference type="AlphaFoldDB" id="A0A7W7ESE2"/>
<gene>
    <name evidence="5" type="ORF">GGR37_000353</name>
</gene>
<evidence type="ECO:0000313" key="5">
    <source>
        <dbReference type="EMBL" id="MBB4612107.1"/>
    </source>
</evidence>
<feature type="domain" description="CENP-V/GFA" evidence="4">
    <location>
        <begin position="1"/>
        <end position="76"/>
    </location>
</feature>
<name>A0A7W7ESE2_9SPHN</name>